<keyword evidence="10" id="KW-1015">Disulfide bond</keyword>
<protein>
    <submittedName>
        <fullName evidence="13">Heme A synthase</fullName>
        <ecNumber evidence="13">1.3.-.-</ecNumber>
    </submittedName>
</protein>
<keyword evidence="2" id="KW-1003">Cell membrane</keyword>
<keyword evidence="8" id="KW-0350">Heme biosynthesis</keyword>
<evidence type="ECO:0000313" key="13">
    <source>
        <dbReference type="EMBL" id="CAH0537667.1"/>
    </source>
</evidence>
<evidence type="ECO:0000313" key="14">
    <source>
        <dbReference type="Proteomes" id="UP000838748"/>
    </source>
</evidence>
<evidence type="ECO:0000256" key="1">
    <source>
        <dbReference type="ARBA" id="ARBA00004141"/>
    </source>
</evidence>
<dbReference type="PANTHER" id="PTHR35457">
    <property type="entry name" value="HEME A SYNTHASE"/>
    <property type="match status" value="1"/>
</dbReference>
<evidence type="ECO:0000256" key="10">
    <source>
        <dbReference type="ARBA" id="ARBA00023157"/>
    </source>
</evidence>
<comment type="caution">
    <text evidence="13">The sequence shown here is derived from an EMBL/GenBank/DDBJ whole genome shotgun (WGS) entry which is preliminary data.</text>
</comment>
<keyword evidence="5 12" id="KW-1133">Transmembrane helix</keyword>
<dbReference type="PANTHER" id="PTHR35457:SF1">
    <property type="entry name" value="HEME A SYNTHASE"/>
    <property type="match status" value="1"/>
</dbReference>
<keyword evidence="4" id="KW-0479">Metal-binding</keyword>
<evidence type="ECO:0000256" key="7">
    <source>
        <dbReference type="ARBA" id="ARBA00023004"/>
    </source>
</evidence>
<dbReference type="EMBL" id="CAKLDM010000001">
    <property type="protein sequence ID" value="CAH0537667.1"/>
    <property type="molecule type" value="Genomic_DNA"/>
</dbReference>
<gene>
    <name evidence="13" type="primary">ctaA</name>
    <name evidence="13" type="ORF">VMF7928_01226</name>
</gene>
<evidence type="ECO:0000256" key="9">
    <source>
        <dbReference type="ARBA" id="ARBA00023136"/>
    </source>
</evidence>
<reference evidence="13" key="1">
    <citation type="submission" date="2021-11" db="EMBL/GenBank/DDBJ databases">
        <authorList>
            <person name="Rodrigo-Torres L."/>
            <person name="Arahal R. D."/>
            <person name="Lucena T."/>
        </authorList>
    </citation>
    <scope>NUCLEOTIDE SEQUENCE</scope>
    <source>
        <strain evidence="13">CECT 7928</strain>
    </source>
</reference>
<name>A0ABN8E0P4_9VIBR</name>
<feature type="transmembrane region" description="Helical" evidence="12">
    <location>
        <begin position="243"/>
        <end position="265"/>
    </location>
</feature>
<feature type="transmembrane region" description="Helical" evidence="12">
    <location>
        <begin position="74"/>
        <end position="94"/>
    </location>
</feature>
<dbReference type="RefSeq" id="WP_237360574.1">
    <property type="nucleotide sequence ID" value="NZ_CAKLDM010000001.1"/>
</dbReference>
<evidence type="ECO:0000256" key="11">
    <source>
        <dbReference type="ARBA" id="ARBA00023444"/>
    </source>
</evidence>
<proteinExistence type="predicted"/>
<evidence type="ECO:0000256" key="12">
    <source>
        <dbReference type="SAM" id="Phobius"/>
    </source>
</evidence>
<dbReference type="Proteomes" id="UP000838748">
    <property type="component" value="Unassembled WGS sequence"/>
</dbReference>
<accession>A0ABN8E0P4</accession>
<keyword evidence="9 12" id="KW-0472">Membrane</keyword>
<evidence type="ECO:0000256" key="6">
    <source>
        <dbReference type="ARBA" id="ARBA00023002"/>
    </source>
</evidence>
<comment type="subcellular location">
    <subcellularLocation>
        <location evidence="1">Membrane</location>
        <topology evidence="1">Multi-pass membrane protein</topology>
    </subcellularLocation>
</comment>
<evidence type="ECO:0000256" key="5">
    <source>
        <dbReference type="ARBA" id="ARBA00022989"/>
    </source>
</evidence>
<feature type="transmembrane region" description="Helical" evidence="12">
    <location>
        <begin position="126"/>
        <end position="150"/>
    </location>
</feature>
<evidence type="ECO:0000256" key="8">
    <source>
        <dbReference type="ARBA" id="ARBA00023133"/>
    </source>
</evidence>
<comment type="pathway">
    <text evidence="11">Porphyrin-containing compound metabolism.</text>
</comment>
<keyword evidence="14" id="KW-1185">Reference proteome</keyword>
<dbReference type="EC" id="1.3.-.-" evidence="13"/>
<feature type="transmembrane region" description="Helical" evidence="12">
    <location>
        <begin position="277"/>
        <end position="301"/>
    </location>
</feature>
<dbReference type="Pfam" id="PF02628">
    <property type="entry name" value="COX15-CtaA"/>
    <property type="match status" value="1"/>
</dbReference>
<keyword evidence="6 13" id="KW-0560">Oxidoreductase</keyword>
<dbReference type="GO" id="GO:0016491">
    <property type="term" value="F:oxidoreductase activity"/>
    <property type="evidence" value="ECO:0007669"/>
    <property type="project" value="UniProtKB-KW"/>
</dbReference>
<keyword evidence="3 12" id="KW-0812">Transmembrane</keyword>
<feature type="transmembrane region" description="Helical" evidence="12">
    <location>
        <begin position="170"/>
        <end position="188"/>
    </location>
</feature>
<feature type="transmembrane region" description="Helical" evidence="12">
    <location>
        <begin position="307"/>
        <end position="324"/>
    </location>
</feature>
<organism evidence="13 14">
    <name type="scientific">Vibrio marisflavi CECT 7928</name>
    <dbReference type="NCBI Taxonomy" id="634439"/>
    <lineage>
        <taxon>Bacteria</taxon>
        <taxon>Pseudomonadati</taxon>
        <taxon>Pseudomonadota</taxon>
        <taxon>Gammaproteobacteria</taxon>
        <taxon>Vibrionales</taxon>
        <taxon>Vibrionaceae</taxon>
        <taxon>Vibrio</taxon>
    </lineage>
</organism>
<evidence type="ECO:0000256" key="4">
    <source>
        <dbReference type="ARBA" id="ARBA00022723"/>
    </source>
</evidence>
<dbReference type="InterPro" id="IPR050450">
    <property type="entry name" value="COX15/CtaA_HemeA_synthase"/>
</dbReference>
<sequence>MKLQMLVRLSLVLTFIVIMLGAYTRLADAGLGCPDWPGCYGHFAVPTDGKDILRANILYPGLTVEADKAWLEMIHRYFAGTLGVLVFAIAFVAAKQKRIPITFAVGMCSLIVFQALLGMWTVTLKLMPAVVMGHLLGGFMLFCVLFILYWKLTDRRLPTGYESLPPSLPVFATIAALLVLLQIMLGGWTSSNYAALMCTGLPICEGDWFNRLDVINAFTLVHSGFDNYEFGVLDYEARMTIHVAHRIGAILASIAVIALAAKCLIQQDELLKKVGWRLLLVLALQIALGVSNVIFALPLVVAVAHNLGAAILLVTVLYANYLMWQPSRVVELSKESVQ</sequence>
<dbReference type="InterPro" id="IPR003780">
    <property type="entry name" value="COX15/CtaA_fam"/>
</dbReference>
<feature type="transmembrane region" description="Helical" evidence="12">
    <location>
        <begin position="101"/>
        <end position="120"/>
    </location>
</feature>
<keyword evidence="7" id="KW-0408">Iron</keyword>
<evidence type="ECO:0000256" key="3">
    <source>
        <dbReference type="ARBA" id="ARBA00022692"/>
    </source>
</evidence>
<evidence type="ECO:0000256" key="2">
    <source>
        <dbReference type="ARBA" id="ARBA00022475"/>
    </source>
</evidence>